<dbReference type="Pfam" id="PF10418">
    <property type="entry name" value="DHODB_Fe-S_bind"/>
    <property type="match status" value="1"/>
</dbReference>
<dbReference type="InterPro" id="IPR037117">
    <property type="entry name" value="Dihydroorotate_DH_ele_sf"/>
</dbReference>
<evidence type="ECO:0000256" key="4">
    <source>
        <dbReference type="ARBA" id="ARBA00023002"/>
    </source>
</evidence>
<comment type="function">
    <text evidence="5">Catalyzes the conversion of dihydroorotate to orotate.</text>
</comment>
<proteinExistence type="inferred from homology"/>
<feature type="binding site" evidence="5">
    <location>
        <begin position="489"/>
        <end position="490"/>
    </location>
    <ligand>
        <name>substrate</name>
    </ligand>
</feature>
<dbReference type="GO" id="GO:0044205">
    <property type="term" value="P:'de novo' UMP biosynthetic process"/>
    <property type="evidence" value="ECO:0007669"/>
    <property type="project" value="UniProtKB-UniRule"/>
</dbReference>
<feature type="binding site" evidence="5">
    <location>
        <position position="397"/>
    </location>
    <ligand>
        <name>FMN</name>
        <dbReference type="ChEBI" id="CHEBI:58210"/>
    </ligand>
</feature>
<dbReference type="SUPFAM" id="SSF63380">
    <property type="entry name" value="Riboflavin synthase domain-like"/>
    <property type="match status" value="1"/>
</dbReference>
<dbReference type="UniPathway" id="UPA00070"/>
<dbReference type="Proteomes" id="UP000595224">
    <property type="component" value="Chromosome"/>
</dbReference>
<dbReference type="InterPro" id="IPR013785">
    <property type="entry name" value="Aldolase_TIM"/>
</dbReference>
<organism evidence="7 8">
    <name type="scientific">Treponema peruense</name>
    <dbReference type="NCBI Taxonomy" id="2787628"/>
    <lineage>
        <taxon>Bacteria</taxon>
        <taxon>Pseudomonadati</taxon>
        <taxon>Spirochaetota</taxon>
        <taxon>Spirochaetia</taxon>
        <taxon>Spirochaetales</taxon>
        <taxon>Treponemataceae</taxon>
        <taxon>Treponema</taxon>
    </lineage>
</organism>
<dbReference type="KEGG" id="tper:IWA51_08340"/>
<dbReference type="NCBIfam" id="NF005574">
    <property type="entry name" value="PRK07259.1"/>
    <property type="match status" value="1"/>
</dbReference>
<feature type="binding site" evidence="5">
    <location>
        <position position="488"/>
    </location>
    <ligand>
        <name>FMN</name>
        <dbReference type="ChEBI" id="CHEBI:58210"/>
    </ligand>
</feature>
<dbReference type="InterPro" id="IPR033888">
    <property type="entry name" value="DHOD_1B"/>
</dbReference>
<dbReference type="SUPFAM" id="SSF52343">
    <property type="entry name" value="Ferredoxin reductase-like, C-terminal NADP-linked domain"/>
    <property type="match status" value="1"/>
</dbReference>
<protein>
    <recommendedName>
        <fullName evidence="5">Dihydroorotate dehydrogenase</fullName>
        <shortName evidence="5">DHOD</shortName>
        <shortName evidence="5">DHODase</shortName>
        <shortName evidence="5">DHOdehase</shortName>
        <ecNumber evidence="5">1.3.-.-</ecNumber>
    </recommendedName>
</protein>
<dbReference type="HAMAP" id="MF_00224">
    <property type="entry name" value="DHO_dh_type1"/>
    <property type="match status" value="1"/>
</dbReference>
<comment type="subcellular location">
    <subcellularLocation>
        <location evidence="5">Cytoplasm</location>
    </subcellularLocation>
</comment>
<reference evidence="7 8" key="1">
    <citation type="submission" date="2020-11" db="EMBL/GenBank/DDBJ databases">
        <title>Treponema Peruensis nv. sp., first commensal Treponema isolated from human feces.</title>
        <authorList>
            <person name="Belkhou C."/>
            <person name="Raes J."/>
        </authorList>
    </citation>
    <scope>NUCLEOTIDE SEQUENCE [LARGE SCALE GENOMIC DNA]</scope>
    <source>
        <strain evidence="7 8">RCC2812</strain>
    </source>
</reference>
<feature type="binding site" evidence="5">
    <location>
        <begin position="367"/>
        <end position="371"/>
    </location>
    <ligand>
        <name>substrate</name>
    </ligand>
</feature>
<dbReference type="NCBIfam" id="TIGR01037">
    <property type="entry name" value="pyrD_sub1_fam"/>
    <property type="match status" value="1"/>
</dbReference>
<dbReference type="EC" id="1.3.-.-" evidence="5"/>
<feature type="domain" description="FAD-binding FR-type" evidence="6">
    <location>
        <begin position="14"/>
        <end position="126"/>
    </location>
</feature>
<dbReference type="FunFam" id="3.20.20.70:FF:000027">
    <property type="entry name" value="Dihydropyrimidine dehydrogenase [NADP(+)]"/>
    <property type="match status" value="1"/>
</dbReference>
<dbReference type="InterPro" id="IPR039261">
    <property type="entry name" value="FNR_nucleotide-bd"/>
</dbReference>
<dbReference type="InterPro" id="IPR001295">
    <property type="entry name" value="Dihydroorotate_DH_CS"/>
</dbReference>
<dbReference type="Gene3D" id="3.20.20.70">
    <property type="entry name" value="Aldolase class I"/>
    <property type="match status" value="1"/>
</dbReference>
<keyword evidence="4 5" id="KW-0560">Oxidoreductase</keyword>
<dbReference type="AlphaFoldDB" id="A0A7T3V4B4"/>
<feature type="binding site" evidence="5">
    <location>
        <begin position="547"/>
        <end position="548"/>
    </location>
    <ligand>
        <name>FMN</name>
        <dbReference type="ChEBI" id="CHEBI:58210"/>
    </ligand>
</feature>
<dbReference type="InterPro" id="IPR005720">
    <property type="entry name" value="Dihydroorotate_DH_cat"/>
</dbReference>
<feature type="binding site" evidence="5">
    <location>
        <position position="514"/>
    </location>
    <ligand>
        <name>FMN</name>
        <dbReference type="ChEBI" id="CHEBI:58210"/>
    </ligand>
</feature>
<keyword evidence="8" id="KW-1185">Reference proteome</keyword>
<dbReference type="RefSeq" id="WP_198442082.1">
    <property type="nucleotide sequence ID" value="NZ_CBCSHE010000001.1"/>
</dbReference>
<dbReference type="EMBL" id="CP064936">
    <property type="protein sequence ID" value="QQA00281.1"/>
    <property type="molecule type" value="Genomic_DNA"/>
</dbReference>
<keyword evidence="5" id="KW-0665">Pyrimidine biosynthesis</keyword>
<sequence length="607" mass="64254">MDIAEIDEKGRGLLFFGNGTVTECSAVAGQDNVFLLETEIVLERAQQLTAVPGQFYLLRSAVSSVQFYRPISVYKSEVKETKSDGSRTVLVKFLILQKGEGTRELCHLLPGEKAGLIGPLGNKFELPKEIEAAPSQKPQIAVIGGGIGVAPVANFASSLAEGSYDFYASFKSGVYGLENVRAANTYITTDDGSAGIKGMLPSALDADKIRAAGYKCLFACGPTPMLAYVQKVAEEAGVRCYLSLERKMLCGAGACLGCTIETKDGNRRVCKDGPVFDSSIVIFKKPSSERRKPLAEGLKPDLSVCVAGVKFKNPVIAASGTFGFGQNYRGFFDVNLLGGISSKGCTLEPRKGNSGERIIEVASGDINSIGLENPGIPHFIEHELPEMMKLDCVSIANMAGSDLDSYVKGAALLDATDVPMIELNISCPNVKAGGMAWGMDCTAAASCVSAVRAVTKKPLMVKLSPNAPDLTGVALSCIEAGADALSLINTIQATAIDIETGRPVFDNIRAGMCGPAIKPIALRMVYDVALAVKKLPREKQVPIVGIGGISNWKDAVEFIMAGATAVQVGTATFSNPRAMLEIIAGLEAFMQSHGYHNIEEMRGIALV</sequence>
<evidence type="ECO:0000256" key="2">
    <source>
        <dbReference type="ARBA" id="ARBA00022630"/>
    </source>
</evidence>
<evidence type="ECO:0000313" key="7">
    <source>
        <dbReference type="EMBL" id="QQA00281.1"/>
    </source>
</evidence>
<dbReference type="InterPro" id="IPR017938">
    <property type="entry name" value="Riboflavin_synthase-like_b-brl"/>
</dbReference>
<dbReference type="GO" id="GO:0004152">
    <property type="term" value="F:dihydroorotate dehydrogenase activity"/>
    <property type="evidence" value="ECO:0007669"/>
    <property type="project" value="UniProtKB-UniRule"/>
</dbReference>
<dbReference type="Gene3D" id="3.40.50.80">
    <property type="entry name" value="Nucleotide-binding domain of ferredoxin-NADP reductase (FNR) module"/>
    <property type="match status" value="1"/>
</dbReference>
<dbReference type="PROSITE" id="PS00912">
    <property type="entry name" value="DHODEHASE_2"/>
    <property type="match status" value="1"/>
</dbReference>
<dbReference type="Pfam" id="PF01180">
    <property type="entry name" value="DHO_dh"/>
    <property type="match status" value="1"/>
</dbReference>
<dbReference type="InterPro" id="IPR049622">
    <property type="entry name" value="Dihydroorotate_DH_I"/>
</dbReference>
<evidence type="ECO:0000256" key="5">
    <source>
        <dbReference type="HAMAP-Rule" id="MF_00224"/>
    </source>
</evidence>
<evidence type="ECO:0000256" key="1">
    <source>
        <dbReference type="ARBA" id="ARBA00004725"/>
    </source>
</evidence>
<feature type="active site" description="Nucleophile" evidence="5">
    <location>
        <position position="427"/>
    </location>
</feature>
<evidence type="ECO:0000313" key="8">
    <source>
        <dbReference type="Proteomes" id="UP000595224"/>
    </source>
</evidence>
<gene>
    <name evidence="5" type="primary">pyrD</name>
    <name evidence="7" type="ORF">IWA51_08340</name>
</gene>
<evidence type="ECO:0000256" key="3">
    <source>
        <dbReference type="ARBA" id="ARBA00022643"/>
    </source>
</evidence>
<dbReference type="Gene3D" id="2.40.30.10">
    <property type="entry name" value="Translation factors"/>
    <property type="match status" value="1"/>
</dbReference>
<comment type="catalytic activity">
    <reaction evidence="5">
        <text>(S)-dihydroorotate + A = orotate + AH2</text>
        <dbReference type="Rhea" id="RHEA:18073"/>
        <dbReference type="ChEBI" id="CHEBI:13193"/>
        <dbReference type="ChEBI" id="CHEBI:17499"/>
        <dbReference type="ChEBI" id="CHEBI:30839"/>
        <dbReference type="ChEBI" id="CHEBI:30864"/>
    </reaction>
</comment>
<feature type="binding site" evidence="5">
    <location>
        <position position="343"/>
    </location>
    <ligand>
        <name>substrate</name>
    </ligand>
</feature>
<feature type="binding site" evidence="5">
    <location>
        <begin position="343"/>
        <end position="344"/>
    </location>
    <ligand>
        <name>FMN</name>
        <dbReference type="ChEBI" id="CHEBI:58210"/>
    </ligand>
</feature>
<dbReference type="InterPro" id="IPR019480">
    <property type="entry name" value="Dihydroorotate_DH_Fe-S-bd"/>
</dbReference>
<evidence type="ECO:0000259" key="6">
    <source>
        <dbReference type="PROSITE" id="PS51384"/>
    </source>
</evidence>
<comment type="cofactor">
    <cofactor evidence="5">
        <name>FMN</name>
        <dbReference type="ChEBI" id="CHEBI:58210"/>
    </cofactor>
    <text evidence="5">Binds 1 FMN per subunit.</text>
</comment>
<dbReference type="InterPro" id="IPR050353">
    <property type="entry name" value="PyrK_electron_transfer"/>
</dbReference>
<dbReference type="PROSITE" id="PS51384">
    <property type="entry name" value="FAD_FR"/>
    <property type="match status" value="1"/>
</dbReference>
<dbReference type="InterPro" id="IPR024920">
    <property type="entry name" value="Dihydroorotate_DH_1"/>
</dbReference>
<dbReference type="InterPro" id="IPR017927">
    <property type="entry name" value="FAD-bd_FR_type"/>
</dbReference>
<accession>A0A7T3V4B4</accession>
<feature type="binding site" evidence="5">
    <location>
        <position position="424"/>
    </location>
    <ligand>
        <name>substrate</name>
    </ligand>
</feature>
<dbReference type="GO" id="GO:0005737">
    <property type="term" value="C:cytoplasm"/>
    <property type="evidence" value="ECO:0007669"/>
    <property type="project" value="UniProtKB-SubCell"/>
</dbReference>
<dbReference type="PANTHER" id="PTHR43513:SF3">
    <property type="entry name" value="DIHYDROOROTATE DEHYDROGENASE B (NAD(+)), ELECTRON TRANSFER SUBUNIT-RELATED"/>
    <property type="match status" value="1"/>
</dbReference>
<feature type="binding site" evidence="5">
    <location>
        <position position="462"/>
    </location>
    <ligand>
        <name>FMN</name>
        <dbReference type="ChEBI" id="CHEBI:58210"/>
    </ligand>
</feature>
<keyword evidence="2 5" id="KW-0285">Flavoprotein</keyword>
<comment type="pathway">
    <text evidence="1 5">Pyrimidine metabolism; UMP biosynthesis via de novo pathway.</text>
</comment>
<comment type="similarity">
    <text evidence="5">Belongs to the dihydroorotate dehydrogenase family. Type 1 subfamily.</text>
</comment>
<feature type="binding site" evidence="5">
    <location>
        <position position="424"/>
    </location>
    <ligand>
        <name>FMN</name>
        <dbReference type="ChEBI" id="CHEBI:58210"/>
    </ligand>
</feature>
<feature type="binding site" evidence="5">
    <location>
        <position position="319"/>
    </location>
    <ligand>
        <name>FMN</name>
        <dbReference type="ChEBI" id="CHEBI:58210"/>
    </ligand>
</feature>
<dbReference type="Gene3D" id="2.10.240.10">
    <property type="entry name" value="Dihydroorotate dehydrogenase, electron transfer subunit"/>
    <property type="match status" value="1"/>
</dbReference>
<keyword evidence="3 5" id="KW-0288">FMN</keyword>
<keyword evidence="5" id="KW-0963">Cytoplasm</keyword>
<feature type="binding site" evidence="5">
    <location>
        <begin position="569"/>
        <end position="570"/>
    </location>
    <ligand>
        <name>FMN</name>
        <dbReference type="ChEBI" id="CHEBI:58210"/>
    </ligand>
</feature>
<dbReference type="SUPFAM" id="SSF51395">
    <property type="entry name" value="FMN-linked oxidoreductases"/>
    <property type="match status" value="1"/>
</dbReference>
<dbReference type="PANTHER" id="PTHR43513">
    <property type="entry name" value="DIHYDROOROTATE DEHYDROGENASE B (NAD(+)), ELECTRON TRANSFER SUBUNIT"/>
    <property type="match status" value="1"/>
</dbReference>
<dbReference type="GO" id="GO:0006207">
    <property type="term" value="P:'de novo' pyrimidine nucleobase biosynthetic process"/>
    <property type="evidence" value="ECO:0007669"/>
    <property type="project" value="InterPro"/>
</dbReference>
<dbReference type="CDD" id="cd04740">
    <property type="entry name" value="DHOD_1B_like"/>
    <property type="match status" value="1"/>
</dbReference>
<name>A0A7T3V4B4_9SPIR</name>